<accession>A0ABR2RLS5</accession>
<organism evidence="1 2">
    <name type="scientific">Hibiscus sabdariffa</name>
    <name type="common">roselle</name>
    <dbReference type="NCBI Taxonomy" id="183260"/>
    <lineage>
        <taxon>Eukaryota</taxon>
        <taxon>Viridiplantae</taxon>
        <taxon>Streptophyta</taxon>
        <taxon>Embryophyta</taxon>
        <taxon>Tracheophyta</taxon>
        <taxon>Spermatophyta</taxon>
        <taxon>Magnoliopsida</taxon>
        <taxon>eudicotyledons</taxon>
        <taxon>Gunneridae</taxon>
        <taxon>Pentapetalae</taxon>
        <taxon>rosids</taxon>
        <taxon>malvids</taxon>
        <taxon>Malvales</taxon>
        <taxon>Malvaceae</taxon>
        <taxon>Malvoideae</taxon>
        <taxon>Hibiscus</taxon>
    </lineage>
</organism>
<protein>
    <submittedName>
        <fullName evidence="1">Uncharacterized protein</fullName>
    </submittedName>
</protein>
<dbReference type="SUPFAM" id="SSF51126">
    <property type="entry name" value="Pectin lyase-like"/>
    <property type="match status" value="1"/>
</dbReference>
<comment type="caution">
    <text evidence="1">The sequence shown here is derived from an EMBL/GenBank/DDBJ whole genome shotgun (WGS) entry which is preliminary data.</text>
</comment>
<reference evidence="1 2" key="1">
    <citation type="journal article" date="2024" name="G3 (Bethesda)">
        <title>Genome assembly of Hibiscus sabdariffa L. provides insights into metabolisms of medicinal natural products.</title>
        <authorList>
            <person name="Kim T."/>
        </authorList>
    </citation>
    <scope>NUCLEOTIDE SEQUENCE [LARGE SCALE GENOMIC DNA]</scope>
    <source>
        <strain evidence="1">TK-2024</strain>
        <tissue evidence="1">Old leaves</tissue>
    </source>
</reference>
<keyword evidence="2" id="KW-1185">Reference proteome</keyword>
<name>A0ABR2RLS5_9ROSI</name>
<evidence type="ECO:0000313" key="2">
    <source>
        <dbReference type="Proteomes" id="UP001396334"/>
    </source>
</evidence>
<dbReference type="EMBL" id="JBBPBN010000022">
    <property type="protein sequence ID" value="KAK9013642.1"/>
    <property type="molecule type" value="Genomic_DNA"/>
</dbReference>
<proteinExistence type="predicted"/>
<dbReference type="InterPro" id="IPR011050">
    <property type="entry name" value="Pectin_lyase_fold/virulence"/>
</dbReference>
<dbReference type="Proteomes" id="UP001396334">
    <property type="component" value="Unassembled WGS sequence"/>
</dbReference>
<evidence type="ECO:0000313" key="1">
    <source>
        <dbReference type="EMBL" id="KAK9013642.1"/>
    </source>
</evidence>
<sequence>MSFLCFRLSTQELIPSFLRIKRRGSDDGFGFVKVDGKLMPPDGPDLWPKNNGKRQWLVFYRINEMSLQGGGVINGRGGSQGISIGSLD</sequence>
<gene>
    <name evidence="1" type="ORF">V6N11_041643</name>
</gene>